<accession>A0A0L0HE96</accession>
<dbReference type="InParanoid" id="A0A0L0HE96"/>
<feature type="transmembrane region" description="Helical" evidence="8">
    <location>
        <begin position="47"/>
        <end position="69"/>
    </location>
</feature>
<dbReference type="AlphaFoldDB" id="A0A0L0HE96"/>
<dbReference type="eggNOG" id="ENOG502QUDW">
    <property type="taxonomic scope" value="Eukaryota"/>
</dbReference>
<feature type="transmembrane region" description="Helical" evidence="8">
    <location>
        <begin position="607"/>
        <end position="634"/>
    </location>
</feature>
<keyword evidence="6 8" id="KW-0472">Membrane</keyword>
<dbReference type="OMA" id="CATNLYA"/>
<evidence type="ECO:0000256" key="7">
    <source>
        <dbReference type="SAM" id="MobiDB-lite"/>
    </source>
</evidence>
<dbReference type="VEuPathDB" id="FungiDB:SPPG_05593"/>
<comment type="subcellular location">
    <subcellularLocation>
        <location evidence="1">Membrane</location>
        <topology evidence="1">Multi-pass membrane protein</topology>
    </subcellularLocation>
</comment>
<feature type="transmembrane region" description="Helical" evidence="8">
    <location>
        <begin position="76"/>
        <end position="98"/>
    </location>
</feature>
<dbReference type="PANTHER" id="PTHR31645">
    <property type="entry name" value="OLIGOPEPTIDE TRANSPORTER YGL114W-RELATED"/>
    <property type="match status" value="1"/>
</dbReference>
<gene>
    <name evidence="9" type="ORF">SPPG_05593</name>
</gene>
<comment type="similarity">
    <text evidence="2">Belongs to the oligopeptide OPT transporter family.</text>
</comment>
<dbReference type="Proteomes" id="UP000053201">
    <property type="component" value="Unassembled WGS sequence"/>
</dbReference>
<dbReference type="Pfam" id="PF03169">
    <property type="entry name" value="OPT"/>
    <property type="match status" value="1"/>
</dbReference>
<evidence type="ECO:0000313" key="9">
    <source>
        <dbReference type="EMBL" id="KNC99346.1"/>
    </source>
</evidence>
<feature type="transmembrane region" description="Helical" evidence="8">
    <location>
        <begin position="646"/>
        <end position="671"/>
    </location>
</feature>
<dbReference type="NCBIfam" id="TIGR00728">
    <property type="entry name" value="OPT_sfam"/>
    <property type="match status" value="1"/>
</dbReference>
<evidence type="ECO:0000256" key="3">
    <source>
        <dbReference type="ARBA" id="ARBA00022448"/>
    </source>
</evidence>
<dbReference type="InterPro" id="IPR004813">
    <property type="entry name" value="OPT"/>
</dbReference>
<dbReference type="RefSeq" id="XP_016607386.1">
    <property type="nucleotide sequence ID" value="XM_016753801.1"/>
</dbReference>
<keyword evidence="5 8" id="KW-1133">Transmembrane helix</keyword>
<evidence type="ECO:0000256" key="8">
    <source>
        <dbReference type="SAM" id="Phobius"/>
    </source>
</evidence>
<keyword evidence="4 8" id="KW-0812">Transmembrane</keyword>
<keyword evidence="3" id="KW-0813">Transport</keyword>
<evidence type="ECO:0000256" key="6">
    <source>
        <dbReference type="ARBA" id="ARBA00023136"/>
    </source>
</evidence>
<feature type="transmembrane region" description="Helical" evidence="8">
    <location>
        <begin position="417"/>
        <end position="435"/>
    </location>
</feature>
<feature type="transmembrane region" description="Helical" evidence="8">
    <location>
        <begin position="514"/>
        <end position="535"/>
    </location>
</feature>
<dbReference type="GO" id="GO:0035673">
    <property type="term" value="F:oligopeptide transmembrane transporter activity"/>
    <property type="evidence" value="ECO:0007669"/>
    <property type="project" value="InterPro"/>
</dbReference>
<keyword evidence="10" id="KW-1185">Reference proteome</keyword>
<feature type="transmembrane region" description="Helical" evidence="8">
    <location>
        <begin position="577"/>
        <end position="595"/>
    </location>
</feature>
<feature type="transmembrane region" description="Helical" evidence="8">
    <location>
        <begin position="280"/>
        <end position="302"/>
    </location>
</feature>
<dbReference type="GO" id="GO:0000329">
    <property type="term" value="C:fungal-type vacuole membrane"/>
    <property type="evidence" value="ECO:0007669"/>
    <property type="project" value="TreeGrafter"/>
</dbReference>
<feature type="transmembrane region" description="Helical" evidence="8">
    <location>
        <begin position="322"/>
        <end position="342"/>
    </location>
</feature>
<evidence type="ECO:0000256" key="4">
    <source>
        <dbReference type="ARBA" id="ARBA00022692"/>
    </source>
</evidence>
<dbReference type="STRING" id="645134.A0A0L0HE96"/>
<dbReference type="PANTHER" id="PTHR31645:SF3">
    <property type="entry name" value="OLIGOPEPTIDE TRANSPORTER"/>
    <property type="match status" value="1"/>
</dbReference>
<evidence type="ECO:0000256" key="1">
    <source>
        <dbReference type="ARBA" id="ARBA00004141"/>
    </source>
</evidence>
<sequence>MSTQPEDTKEHLEPVVGTGEKDGFEPSRVYGDYVELPSGLPDEGTALTARAIIIGTILGSVVAASNIYLGLKTGFTFGASLFGAIFGFAIMKPLSVIVPKAFGGGYFGPKENCTVQTAATAAGGLGTLFVAAVPAMYRLGLLSKEPKDDIGKILALTFITAYYGLFFAVPLRKYFIIKQKLVFPTPFASANTIASLHAVGGEAEGVYKAKIMAGSMLFAICWNVFGYFLPGIRSWHVFTWFHQAGCAKCFEVEQWSWYIEWTPAFIGAGMLSGLHVSCSMWLGSFLAWGVIGPVLFHTGKAIEPFLSLNKLADPANHPTPRYWLLWPGIMLMICASFAELFYNWRSIYNGIKGGFNEFIGKIRGARGNRADLSLTNVEDEDPAPPHEQVPVLVWCGGLALSSVVTITVLAAVFKVNVGEGILSIILAFIFGFIGIQASGQTDINPVGAIAKTSQFVFGGISRGKGMTGPDTLPQAQLNNLLAGAVAGGAASQAVDMVGDLKTGHLLRASPRTQFIAQIFGTFAAVFIGVGLYILYSSAYPCINDPEIEKCSFQLPSVTAWEKTAVALTSPKPSIPTSSGITAIVMGIVAIFSVILRHKLPSKYAWMVPNFSAIGISWVLQTTVYSTAMVIGALVMTVWQKRNPASWMLWGFALSSGFIAGEGLGGLINAIFQMSGLEGEKVGLAVGCPLDEFNGTPAYCG</sequence>
<feature type="transmembrane region" description="Helical" evidence="8">
    <location>
        <begin position="211"/>
        <end position="229"/>
    </location>
</feature>
<dbReference type="GeneID" id="27688956"/>
<evidence type="ECO:0000256" key="2">
    <source>
        <dbReference type="ARBA" id="ARBA00008807"/>
    </source>
</evidence>
<feature type="transmembrane region" description="Helical" evidence="8">
    <location>
        <begin position="153"/>
        <end position="171"/>
    </location>
</feature>
<feature type="transmembrane region" description="Helical" evidence="8">
    <location>
        <begin position="391"/>
        <end position="411"/>
    </location>
</feature>
<feature type="region of interest" description="Disordered" evidence="7">
    <location>
        <begin position="1"/>
        <end position="22"/>
    </location>
</feature>
<proteinExistence type="inferred from homology"/>
<organism evidence="9 10">
    <name type="scientific">Spizellomyces punctatus (strain DAOM BR117)</name>
    <dbReference type="NCBI Taxonomy" id="645134"/>
    <lineage>
        <taxon>Eukaryota</taxon>
        <taxon>Fungi</taxon>
        <taxon>Fungi incertae sedis</taxon>
        <taxon>Chytridiomycota</taxon>
        <taxon>Chytridiomycota incertae sedis</taxon>
        <taxon>Chytridiomycetes</taxon>
        <taxon>Spizellomycetales</taxon>
        <taxon>Spizellomycetaceae</taxon>
        <taxon>Spizellomyces</taxon>
    </lineage>
</organism>
<evidence type="ECO:0000313" key="10">
    <source>
        <dbReference type="Proteomes" id="UP000053201"/>
    </source>
</evidence>
<dbReference type="EMBL" id="KQ257458">
    <property type="protein sequence ID" value="KNC99346.1"/>
    <property type="molecule type" value="Genomic_DNA"/>
</dbReference>
<feature type="transmembrane region" description="Helical" evidence="8">
    <location>
        <begin position="118"/>
        <end position="141"/>
    </location>
</feature>
<name>A0A0L0HE96_SPIPD</name>
<dbReference type="OrthoDB" id="77405at2759"/>
<dbReference type="InterPro" id="IPR045035">
    <property type="entry name" value="YSL-like"/>
</dbReference>
<reference evidence="9 10" key="1">
    <citation type="submission" date="2009-08" db="EMBL/GenBank/DDBJ databases">
        <title>The Genome Sequence of Spizellomyces punctatus strain DAOM BR117.</title>
        <authorList>
            <consortium name="The Broad Institute Genome Sequencing Platform"/>
            <person name="Russ C."/>
            <person name="Cuomo C."/>
            <person name="Shea T."/>
            <person name="Young S.K."/>
            <person name="Zeng Q."/>
            <person name="Koehrsen M."/>
            <person name="Haas B."/>
            <person name="Borodovsky M."/>
            <person name="Guigo R."/>
            <person name="Alvarado L."/>
            <person name="Berlin A."/>
            <person name="Bochicchio J."/>
            <person name="Borenstein D."/>
            <person name="Chapman S."/>
            <person name="Chen Z."/>
            <person name="Engels R."/>
            <person name="Freedman E."/>
            <person name="Gellesch M."/>
            <person name="Goldberg J."/>
            <person name="Griggs A."/>
            <person name="Gujja S."/>
            <person name="Heiman D."/>
            <person name="Hepburn T."/>
            <person name="Howarth C."/>
            <person name="Jen D."/>
            <person name="Larson L."/>
            <person name="Lewis B."/>
            <person name="Mehta T."/>
            <person name="Park D."/>
            <person name="Pearson M."/>
            <person name="Roberts A."/>
            <person name="Saif S."/>
            <person name="Shenoy N."/>
            <person name="Sisk P."/>
            <person name="Stolte C."/>
            <person name="Sykes S."/>
            <person name="Thomson T."/>
            <person name="Walk T."/>
            <person name="White J."/>
            <person name="Yandava C."/>
            <person name="Burger G."/>
            <person name="Gray M.W."/>
            <person name="Holland P.W.H."/>
            <person name="King N."/>
            <person name="Lang F.B.F."/>
            <person name="Roger A.J."/>
            <person name="Ruiz-Trillo I."/>
            <person name="Lander E."/>
            <person name="Nusbaum C."/>
        </authorList>
    </citation>
    <scope>NUCLEOTIDE SEQUENCE [LARGE SCALE GENOMIC DNA]</scope>
    <source>
        <strain evidence="9 10">DAOM BR117</strain>
    </source>
</reference>
<protein>
    <submittedName>
        <fullName evidence="9">OPT superfamily oligopeptide transporter</fullName>
    </submittedName>
</protein>
<evidence type="ECO:0000256" key="5">
    <source>
        <dbReference type="ARBA" id="ARBA00022989"/>
    </source>
</evidence>